<dbReference type="PANTHER" id="PTHR24416">
    <property type="entry name" value="TYROSINE-PROTEIN KINASE RECEPTOR"/>
    <property type="match status" value="1"/>
</dbReference>
<evidence type="ECO:0000313" key="6">
    <source>
        <dbReference type="Proteomes" id="UP001174909"/>
    </source>
</evidence>
<keyword evidence="6" id="KW-1185">Reference proteome</keyword>
<reference evidence="5" key="1">
    <citation type="submission" date="2023-03" db="EMBL/GenBank/DDBJ databases">
        <authorList>
            <person name="Steffen K."/>
            <person name="Cardenas P."/>
        </authorList>
    </citation>
    <scope>NUCLEOTIDE SEQUENCE</scope>
</reference>
<evidence type="ECO:0000256" key="3">
    <source>
        <dbReference type="SAM" id="MobiDB-lite"/>
    </source>
</evidence>
<sequence length="229" mass="25054">MCVLLHSPGNYAPILASVRETAMNTHSMEMEPGEKGASMGASVFTHNPYNMEAGEKGAAMGASVVTYNPYSQPVPMKASDDSSSSLQVPGSRNRVPTHHIRELARGKFLLNIDDITLLDCIGEGEFGIVYRGRVGLTKRDVAVKTLKGEFDQDEVDKFVEESLKMGRFKHAHVMGLIGVCLDAGSAPYIIMPYMANGSLLKYLKKERKNIVLSEEADEDEVMSLCTDYG</sequence>
<dbReference type="GO" id="GO:0007169">
    <property type="term" value="P:cell surface receptor protein tyrosine kinase signaling pathway"/>
    <property type="evidence" value="ECO:0007669"/>
    <property type="project" value="TreeGrafter"/>
</dbReference>
<dbReference type="InterPro" id="IPR000719">
    <property type="entry name" value="Prot_kinase_dom"/>
</dbReference>
<feature type="compositionally biased region" description="Polar residues" evidence="3">
    <location>
        <begin position="81"/>
        <end position="90"/>
    </location>
</feature>
<dbReference type="SMART" id="SM00219">
    <property type="entry name" value="TyrKc"/>
    <property type="match status" value="1"/>
</dbReference>
<dbReference type="GO" id="GO:0043235">
    <property type="term" value="C:receptor complex"/>
    <property type="evidence" value="ECO:0007669"/>
    <property type="project" value="TreeGrafter"/>
</dbReference>
<dbReference type="Gene3D" id="3.30.200.20">
    <property type="entry name" value="Phosphorylase Kinase, domain 1"/>
    <property type="match status" value="1"/>
</dbReference>
<keyword evidence="2" id="KW-0067">ATP-binding</keyword>
<protein>
    <submittedName>
        <fullName evidence="5">Tyrosine-protein kinase Fer</fullName>
    </submittedName>
</protein>
<dbReference type="PROSITE" id="PS50011">
    <property type="entry name" value="PROTEIN_KINASE_DOM"/>
    <property type="match status" value="1"/>
</dbReference>
<comment type="caution">
    <text evidence="5">The sequence shown here is derived from an EMBL/GenBank/DDBJ whole genome shotgun (WGS) entry which is preliminary data.</text>
</comment>
<dbReference type="InterPro" id="IPR020635">
    <property type="entry name" value="Tyr_kinase_cat_dom"/>
</dbReference>
<gene>
    <name evidence="5" type="ORF">GBAR_LOCUS10357</name>
</gene>
<dbReference type="AlphaFoldDB" id="A0AA35RSK2"/>
<comment type="subcellular location">
    <subcellularLocation>
        <location evidence="1">Membrane</location>
        <topology evidence="1">Single-pass membrane protein</topology>
    </subcellularLocation>
</comment>
<keyword evidence="2" id="KW-0547">Nucleotide-binding</keyword>
<feature type="non-terminal residue" evidence="5">
    <location>
        <position position="229"/>
    </location>
</feature>
<evidence type="ECO:0000256" key="2">
    <source>
        <dbReference type="PROSITE-ProRule" id="PRU10141"/>
    </source>
</evidence>
<dbReference type="GO" id="GO:0005524">
    <property type="term" value="F:ATP binding"/>
    <property type="evidence" value="ECO:0007669"/>
    <property type="project" value="UniProtKB-UniRule"/>
</dbReference>
<feature type="binding site" evidence="2">
    <location>
        <position position="144"/>
    </location>
    <ligand>
        <name>ATP</name>
        <dbReference type="ChEBI" id="CHEBI:30616"/>
    </ligand>
</feature>
<dbReference type="Pfam" id="PF07714">
    <property type="entry name" value="PK_Tyr_Ser-Thr"/>
    <property type="match status" value="1"/>
</dbReference>
<dbReference type="GO" id="GO:0004714">
    <property type="term" value="F:transmembrane receptor protein tyrosine kinase activity"/>
    <property type="evidence" value="ECO:0007669"/>
    <property type="project" value="TreeGrafter"/>
</dbReference>
<name>A0AA35RSK2_GEOBA</name>
<dbReference type="Proteomes" id="UP001174909">
    <property type="component" value="Unassembled WGS sequence"/>
</dbReference>
<keyword evidence="5" id="KW-0418">Kinase</keyword>
<feature type="region of interest" description="Disordered" evidence="3">
    <location>
        <begin position="73"/>
        <end position="93"/>
    </location>
</feature>
<dbReference type="InterPro" id="IPR017441">
    <property type="entry name" value="Protein_kinase_ATP_BS"/>
</dbReference>
<proteinExistence type="predicted"/>
<dbReference type="PROSITE" id="PS00107">
    <property type="entry name" value="PROTEIN_KINASE_ATP"/>
    <property type="match status" value="1"/>
</dbReference>
<dbReference type="InterPro" id="IPR011009">
    <property type="entry name" value="Kinase-like_dom_sf"/>
</dbReference>
<dbReference type="InterPro" id="IPR050122">
    <property type="entry name" value="RTK"/>
</dbReference>
<dbReference type="EMBL" id="CASHTH010001580">
    <property type="protein sequence ID" value="CAI8016963.1"/>
    <property type="molecule type" value="Genomic_DNA"/>
</dbReference>
<feature type="domain" description="Protein kinase" evidence="4">
    <location>
        <begin position="115"/>
        <end position="229"/>
    </location>
</feature>
<evidence type="ECO:0000256" key="1">
    <source>
        <dbReference type="ARBA" id="ARBA00004167"/>
    </source>
</evidence>
<dbReference type="GO" id="GO:0005886">
    <property type="term" value="C:plasma membrane"/>
    <property type="evidence" value="ECO:0007669"/>
    <property type="project" value="TreeGrafter"/>
</dbReference>
<evidence type="ECO:0000313" key="5">
    <source>
        <dbReference type="EMBL" id="CAI8016963.1"/>
    </source>
</evidence>
<evidence type="ECO:0000259" key="4">
    <source>
        <dbReference type="PROSITE" id="PS50011"/>
    </source>
</evidence>
<accession>A0AA35RSK2</accession>
<dbReference type="PANTHER" id="PTHR24416:SF611">
    <property type="entry name" value="TYROSINE-PROTEIN KINASE TRANSMEMBRANE RECEPTOR ROR"/>
    <property type="match status" value="1"/>
</dbReference>
<dbReference type="SUPFAM" id="SSF56112">
    <property type="entry name" value="Protein kinase-like (PK-like)"/>
    <property type="match status" value="1"/>
</dbReference>
<organism evidence="5 6">
    <name type="scientific">Geodia barretti</name>
    <name type="common">Barrett's horny sponge</name>
    <dbReference type="NCBI Taxonomy" id="519541"/>
    <lineage>
        <taxon>Eukaryota</taxon>
        <taxon>Metazoa</taxon>
        <taxon>Porifera</taxon>
        <taxon>Demospongiae</taxon>
        <taxon>Heteroscleromorpha</taxon>
        <taxon>Tetractinellida</taxon>
        <taxon>Astrophorina</taxon>
        <taxon>Geodiidae</taxon>
        <taxon>Geodia</taxon>
    </lineage>
</organism>
<keyword evidence="5" id="KW-0808">Transferase</keyword>
<dbReference type="InterPro" id="IPR001245">
    <property type="entry name" value="Ser-Thr/Tyr_kinase_cat_dom"/>
</dbReference>